<reference evidence="2" key="1">
    <citation type="journal article" date="2014" name="Genome Announc.">
        <title>Complete sequencing and chromosome-scale genome assembly of the industrial progenitor strain P2niaD18 from the penicillin producer Penicillium chrysogenum.</title>
        <authorList>
            <person name="Specht T."/>
            <person name="Dahlmann T.A."/>
            <person name="Zadra I."/>
            <person name="Kurnsteiner H."/>
            <person name="Kuck U."/>
        </authorList>
    </citation>
    <scope>NUCLEOTIDE SEQUENCE [LARGE SCALE GENOMIC DNA]</scope>
    <source>
        <strain evidence="2">P2niaD18</strain>
    </source>
</reference>
<dbReference type="PROSITE" id="PS51644">
    <property type="entry name" value="HTH_OST"/>
    <property type="match status" value="1"/>
</dbReference>
<proteinExistence type="predicted"/>
<dbReference type="PhylomeDB" id="A0A167X752"/>
<dbReference type="Pfam" id="PF12872">
    <property type="entry name" value="OST-HTH"/>
    <property type="match status" value="1"/>
</dbReference>
<name>A0A167X752_PENCH</name>
<dbReference type="EMBL" id="CM002798">
    <property type="protein sequence ID" value="KZN92486.1"/>
    <property type="molecule type" value="Genomic_DNA"/>
</dbReference>
<dbReference type="Gene3D" id="3.30.420.610">
    <property type="entry name" value="LOTUS domain-like"/>
    <property type="match status" value="1"/>
</dbReference>
<dbReference type="Proteomes" id="UP000076449">
    <property type="component" value="Chromosome I"/>
</dbReference>
<dbReference type="Pfam" id="PF01936">
    <property type="entry name" value="NYN"/>
    <property type="match status" value="1"/>
</dbReference>
<dbReference type="Gene3D" id="3.40.50.1010">
    <property type="entry name" value="5'-nuclease"/>
    <property type="match status" value="1"/>
</dbReference>
<dbReference type="CDD" id="cd10146">
    <property type="entry name" value="LabA_like_C"/>
    <property type="match status" value="1"/>
</dbReference>
<dbReference type="PANTHER" id="PTHR35811:SF1">
    <property type="entry name" value="HTH OST-TYPE DOMAIN-CONTAINING PROTEIN"/>
    <property type="match status" value="1"/>
</dbReference>
<dbReference type="CDD" id="cd11297">
    <property type="entry name" value="PIN_LabA-like_N_1"/>
    <property type="match status" value="1"/>
</dbReference>
<protein>
    <recommendedName>
        <fullName evidence="1">HTH OST-type domain-containing protein</fullName>
    </recommendedName>
</protein>
<feature type="domain" description="HTH OST-type" evidence="1">
    <location>
        <begin position="172"/>
        <end position="251"/>
    </location>
</feature>
<dbReference type="GO" id="GO:0004540">
    <property type="term" value="F:RNA nuclease activity"/>
    <property type="evidence" value="ECO:0007669"/>
    <property type="project" value="InterPro"/>
</dbReference>
<dbReference type="AlphaFoldDB" id="A0A167X752"/>
<evidence type="ECO:0000259" key="1">
    <source>
        <dbReference type="PROSITE" id="PS51644"/>
    </source>
</evidence>
<gene>
    <name evidence="2" type="ORF">EN45_026440</name>
</gene>
<dbReference type="InterPro" id="IPR021139">
    <property type="entry name" value="NYN"/>
</dbReference>
<dbReference type="InterPro" id="IPR041966">
    <property type="entry name" value="LOTUS-like"/>
</dbReference>
<accession>A0A167X752</accession>
<evidence type="ECO:0000313" key="2">
    <source>
        <dbReference type="EMBL" id="KZN92486.1"/>
    </source>
</evidence>
<dbReference type="PANTHER" id="PTHR35811">
    <property type="entry name" value="SLR1870 PROTEIN"/>
    <property type="match status" value="1"/>
</dbReference>
<dbReference type="InterPro" id="IPR025605">
    <property type="entry name" value="OST-HTH/LOTUS_dom"/>
</dbReference>
<sequence>MAGDTIPKLAVLIDADNARPSVVNLLLSEIAKYGTAHAKRAHGDWTRSSLQGWKDVLLEQSIQPIQQFAYTHGKNATDSAMIIDAMDLLYSNRYDGFCLVSSDSDFTRLAARIRESGLIVYGFGEQKTPKPFVAACDKFIYTENLVHLDELVPHTNSVMIPGNHVPTLQAQNDSRLRNQLRTTVEAASDDDGWARLSSVGQLLTKKYPDFDSRSYGYHKLSDLIAASSWFETTRRSLRNGLSPEIFVRDKRRKSKALAD</sequence>
<organism evidence="2">
    <name type="scientific">Penicillium chrysogenum</name>
    <name type="common">Penicillium notatum</name>
    <dbReference type="NCBI Taxonomy" id="5076"/>
    <lineage>
        <taxon>Eukaryota</taxon>
        <taxon>Fungi</taxon>
        <taxon>Dikarya</taxon>
        <taxon>Ascomycota</taxon>
        <taxon>Pezizomycotina</taxon>
        <taxon>Eurotiomycetes</taxon>
        <taxon>Eurotiomycetidae</taxon>
        <taxon>Eurotiales</taxon>
        <taxon>Aspergillaceae</taxon>
        <taxon>Penicillium</taxon>
        <taxon>Penicillium chrysogenum species complex</taxon>
    </lineage>
</organism>